<keyword evidence="7 12" id="KW-0238">DNA-binding</keyword>
<dbReference type="InterPro" id="IPR010992">
    <property type="entry name" value="IHF-like_DNA-bd_dom_sf"/>
</dbReference>
<dbReference type="SUPFAM" id="SSF47729">
    <property type="entry name" value="IHF-like DNA-binding proteins"/>
    <property type="match status" value="1"/>
</dbReference>
<protein>
    <recommendedName>
        <fullName evidence="4">Viral histone-like protein</fullName>
    </recommendedName>
    <alternativeName>
        <fullName evidence="9">DNA-binding protein pA104R</fullName>
    </alternativeName>
    <alternativeName>
        <fullName evidence="8">pA104R</fullName>
    </alternativeName>
</protein>
<dbReference type="CDD" id="cd13831">
    <property type="entry name" value="HU"/>
    <property type="match status" value="1"/>
</dbReference>
<evidence type="ECO:0000256" key="8">
    <source>
        <dbReference type="ARBA" id="ARBA00033120"/>
    </source>
</evidence>
<dbReference type="GO" id="GO:0006260">
    <property type="term" value="P:DNA replication"/>
    <property type="evidence" value="ECO:0007669"/>
    <property type="project" value="UniProtKB-KW"/>
</dbReference>
<dbReference type="Proteomes" id="UP000264589">
    <property type="component" value="Unassembled WGS sequence"/>
</dbReference>
<dbReference type="PRINTS" id="PR01727">
    <property type="entry name" value="DNABINDINGHU"/>
</dbReference>
<evidence type="ECO:0000256" key="6">
    <source>
        <dbReference type="ARBA" id="ARBA00022921"/>
    </source>
</evidence>
<dbReference type="RefSeq" id="WP_116392575.1">
    <property type="nucleotide sequence ID" value="NZ_CAXQPM010000003.1"/>
</dbReference>
<dbReference type="GO" id="GO:0030527">
    <property type="term" value="F:structural constituent of chromatin"/>
    <property type="evidence" value="ECO:0007669"/>
    <property type="project" value="InterPro"/>
</dbReference>
<keyword evidence="5" id="KW-0235">DNA replication</keyword>
<dbReference type="OrthoDB" id="9799835at2"/>
<keyword evidence="13" id="KW-1185">Reference proteome</keyword>
<evidence type="ECO:0000256" key="5">
    <source>
        <dbReference type="ARBA" id="ARBA00022705"/>
    </source>
</evidence>
<dbReference type="InParanoid" id="A0A371RKG4"/>
<evidence type="ECO:0000256" key="11">
    <source>
        <dbReference type="RuleBase" id="RU003939"/>
    </source>
</evidence>
<dbReference type="SMART" id="SM00411">
    <property type="entry name" value="BHL"/>
    <property type="match status" value="1"/>
</dbReference>
<name>A0A371RKG4_9PROT</name>
<dbReference type="EMBL" id="QUQO01000001">
    <property type="protein sequence ID" value="RFB05943.1"/>
    <property type="molecule type" value="Genomic_DNA"/>
</dbReference>
<evidence type="ECO:0000256" key="4">
    <source>
        <dbReference type="ARBA" id="ARBA00016145"/>
    </source>
</evidence>
<reference evidence="12 13" key="1">
    <citation type="submission" date="2018-08" db="EMBL/GenBank/DDBJ databases">
        <title>Parvularcula sp. SM1705, isolated from surface water of the South Sea China.</title>
        <authorList>
            <person name="Sun L."/>
        </authorList>
    </citation>
    <scope>NUCLEOTIDE SEQUENCE [LARGE SCALE GENOMIC DNA]</scope>
    <source>
        <strain evidence="12 13">SM1705</strain>
    </source>
</reference>
<comment type="similarity">
    <text evidence="2 11">Belongs to the bacterial histone-like protein family.</text>
</comment>
<evidence type="ECO:0000256" key="1">
    <source>
        <dbReference type="ARBA" id="ARBA00004328"/>
    </source>
</evidence>
<evidence type="ECO:0000256" key="10">
    <source>
        <dbReference type="ARBA" id="ARBA00046140"/>
    </source>
</evidence>
<accession>A0A371RKG4</accession>
<keyword evidence="6" id="KW-0426">Late protein</keyword>
<dbReference type="PANTHER" id="PTHR33175:SF13">
    <property type="entry name" value="HISTONE-LIKE PROTEIN"/>
    <property type="match status" value="1"/>
</dbReference>
<dbReference type="InterPro" id="IPR000119">
    <property type="entry name" value="Hist_DNA-bd"/>
</dbReference>
<dbReference type="AlphaFoldDB" id="A0A371RKG4"/>
<evidence type="ECO:0000256" key="9">
    <source>
        <dbReference type="ARBA" id="ARBA00033227"/>
    </source>
</evidence>
<comment type="function">
    <text evidence="10">DNA-binding protein that plays a critical role in nucleoid compaction, genome replication and DNA replication and transcription. Binds to both ssDNA and dsDNA with a binding site covering about 15 nucleotides. Displays DNA-supercoiling activity only when associated with the viral DNA topoisomerase 2.</text>
</comment>
<comment type="caution">
    <text evidence="12">The sequence shown here is derived from an EMBL/GenBank/DDBJ whole genome shotgun (WGS) entry which is preliminary data.</text>
</comment>
<evidence type="ECO:0000256" key="2">
    <source>
        <dbReference type="ARBA" id="ARBA00010529"/>
    </source>
</evidence>
<proteinExistence type="inferred from homology"/>
<organism evidence="12 13">
    <name type="scientific">Parvularcula marina</name>
    <dbReference type="NCBI Taxonomy" id="2292771"/>
    <lineage>
        <taxon>Bacteria</taxon>
        <taxon>Pseudomonadati</taxon>
        <taxon>Pseudomonadota</taxon>
        <taxon>Alphaproteobacteria</taxon>
        <taxon>Parvularculales</taxon>
        <taxon>Parvularculaceae</taxon>
        <taxon>Parvularcula</taxon>
    </lineage>
</organism>
<dbReference type="GO" id="GO:0005829">
    <property type="term" value="C:cytosol"/>
    <property type="evidence" value="ECO:0007669"/>
    <property type="project" value="TreeGrafter"/>
</dbReference>
<dbReference type="Gene3D" id="4.10.520.10">
    <property type="entry name" value="IHF-like DNA-binding proteins"/>
    <property type="match status" value="1"/>
</dbReference>
<dbReference type="PANTHER" id="PTHR33175">
    <property type="entry name" value="DNA-BINDING PROTEIN HU"/>
    <property type="match status" value="1"/>
</dbReference>
<comment type="subunit">
    <text evidence="3">Homodimer.</text>
</comment>
<gene>
    <name evidence="12" type="ORF">DX908_12110</name>
</gene>
<evidence type="ECO:0000313" key="12">
    <source>
        <dbReference type="EMBL" id="RFB05943.1"/>
    </source>
</evidence>
<dbReference type="GO" id="GO:0003677">
    <property type="term" value="F:DNA binding"/>
    <property type="evidence" value="ECO:0007669"/>
    <property type="project" value="UniProtKB-KW"/>
</dbReference>
<comment type="subcellular location">
    <subcellularLocation>
        <location evidence="1">Virion</location>
    </subcellularLocation>
</comment>
<evidence type="ECO:0000256" key="7">
    <source>
        <dbReference type="ARBA" id="ARBA00023125"/>
    </source>
</evidence>
<evidence type="ECO:0000313" key="13">
    <source>
        <dbReference type="Proteomes" id="UP000264589"/>
    </source>
</evidence>
<evidence type="ECO:0000256" key="3">
    <source>
        <dbReference type="ARBA" id="ARBA00011738"/>
    </source>
</evidence>
<sequence length="95" mass="10253">MSKAEFIANVAASGNMTNAEAKRVVELVFGEIETGLKKAKKEGKYTIGTLGTFTITKRPARKGRNPRTGEEIKIKASKSLRFRPAANLKTAAGTK</sequence>
<dbReference type="Pfam" id="PF00216">
    <property type="entry name" value="Bac_DNA_binding"/>
    <property type="match status" value="1"/>
</dbReference>